<evidence type="ECO:0008006" key="5">
    <source>
        <dbReference type="Google" id="ProtNLM"/>
    </source>
</evidence>
<dbReference type="AlphaFoldDB" id="A0A2I0WJ18"/>
<dbReference type="EMBL" id="KZ502582">
    <property type="protein sequence ID" value="PKU75638.1"/>
    <property type="molecule type" value="Genomic_DNA"/>
</dbReference>
<evidence type="ECO:0000313" key="3">
    <source>
        <dbReference type="EMBL" id="PKU75638.1"/>
    </source>
</evidence>
<feature type="signal peptide" evidence="2">
    <location>
        <begin position="1"/>
        <end position="16"/>
    </location>
</feature>
<evidence type="ECO:0000313" key="4">
    <source>
        <dbReference type="Proteomes" id="UP000233837"/>
    </source>
</evidence>
<reference evidence="3 4" key="2">
    <citation type="journal article" date="2017" name="Nature">
        <title>The Apostasia genome and the evolution of orchids.</title>
        <authorList>
            <person name="Zhang G.Q."/>
            <person name="Liu K.W."/>
            <person name="Li Z."/>
            <person name="Lohaus R."/>
            <person name="Hsiao Y.Y."/>
            <person name="Niu S.C."/>
            <person name="Wang J.Y."/>
            <person name="Lin Y.C."/>
            <person name="Xu Q."/>
            <person name="Chen L.J."/>
            <person name="Yoshida K."/>
            <person name="Fujiwara S."/>
            <person name="Wang Z.W."/>
            <person name="Zhang Y.Q."/>
            <person name="Mitsuda N."/>
            <person name="Wang M."/>
            <person name="Liu G.H."/>
            <person name="Pecoraro L."/>
            <person name="Huang H.X."/>
            <person name="Xiao X.J."/>
            <person name="Lin M."/>
            <person name="Wu X.Y."/>
            <person name="Wu W.L."/>
            <person name="Chen Y.Y."/>
            <person name="Chang S.B."/>
            <person name="Sakamoto S."/>
            <person name="Ohme-Takagi M."/>
            <person name="Yagi M."/>
            <person name="Zeng S.J."/>
            <person name="Shen C.Y."/>
            <person name="Yeh C.M."/>
            <person name="Luo Y.B."/>
            <person name="Tsai W.C."/>
            <person name="Van de Peer Y."/>
            <person name="Liu Z.J."/>
        </authorList>
    </citation>
    <scope>NUCLEOTIDE SEQUENCE [LARGE SCALE GENOMIC DNA]</scope>
    <source>
        <tissue evidence="3">The whole plant</tissue>
    </source>
</reference>
<feature type="region of interest" description="Disordered" evidence="1">
    <location>
        <begin position="77"/>
        <end position="97"/>
    </location>
</feature>
<organism evidence="3 4">
    <name type="scientific">Dendrobium catenatum</name>
    <dbReference type="NCBI Taxonomy" id="906689"/>
    <lineage>
        <taxon>Eukaryota</taxon>
        <taxon>Viridiplantae</taxon>
        <taxon>Streptophyta</taxon>
        <taxon>Embryophyta</taxon>
        <taxon>Tracheophyta</taxon>
        <taxon>Spermatophyta</taxon>
        <taxon>Magnoliopsida</taxon>
        <taxon>Liliopsida</taxon>
        <taxon>Asparagales</taxon>
        <taxon>Orchidaceae</taxon>
        <taxon>Epidendroideae</taxon>
        <taxon>Malaxideae</taxon>
        <taxon>Dendrobiinae</taxon>
        <taxon>Dendrobium</taxon>
    </lineage>
</organism>
<dbReference type="Proteomes" id="UP000233837">
    <property type="component" value="Unassembled WGS sequence"/>
</dbReference>
<keyword evidence="4" id="KW-1185">Reference proteome</keyword>
<evidence type="ECO:0000256" key="2">
    <source>
        <dbReference type="SAM" id="SignalP"/>
    </source>
</evidence>
<sequence>MVFYCGWLVIVARASAYWWQSIACNPERLSSDDVLHLLCCLPLYHLRRLSLRLFSFLCVPYNLPHRRRYRILSYDQYSSSSSSSDDSDSDHEDSHSD</sequence>
<dbReference type="PANTHER" id="PTHR35104:SF13">
    <property type="entry name" value="OS03G0807000 PROTEIN"/>
    <property type="match status" value="1"/>
</dbReference>
<evidence type="ECO:0000256" key="1">
    <source>
        <dbReference type="SAM" id="MobiDB-lite"/>
    </source>
</evidence>
<protein>
    <recommendedName>
        <fullName evidence="5">Secreted protein</fullName>
    </recommendedName>
</protein>
<reference evidence="3 4" key="1">
    <citation type="journal article" date="2016" name="Sci. Rep.">
        <title>The Dendrobium catenatum Lindl. genome sequence provides insights into polysaccharide synthase, floral development and adaptive evolution.</title>
        <authorList>
            <person name="Zhang G.Q."/>
            <person name="Xu Q."/>
            <person name="Bian C."/>
            <person name="Tsai W.C."/>
            <person name="Yeh C.M."/>
            <person name="Liu K.W."/>
            <person name="Yoshida K."/>
            <person name="Zhang L.S."/>
            <person name="Chang S.B."/>
            <person name="Chen F."/>
            <person name="Shi Y."/>
            <person name="Su Y.Y."/>
            <person name="Zhang Y.Q."/>
            <person name="Chen L.J."/>
            <person name="Yin Y."/>
            <person name="Lin M."/>
            <person name="Huang H."/>
            <person name="Deng H."/>
            <person name="Wang Z.W."/>
            <person name="Zhu S.L."/>
            <person name="Zhao X."/>
            <person name="Deng C."/>
            <person name="Niu S.C."/>
            <person name="Huang J."/>
            <person name="Wang M."/>
            <person name="Liu G.H."/>
            <person name="Yang H.J."/>
            <person name="Xiao X.J."/>
            <person name="Hsiao Y.Y."/>
            <person name="Wu W.L."/>
            <person name="Chen Y.Y."/>
            <person name="Mitsuda N."/>
            <person name="Ohme-Takagi M."/>
            <person name="Luo Y.B."/>
            <person name="Van de Peer Y."/>
            <person name="Liu Z.J."/>
        </authorList>
    </citation>
    <scope>NUCLEOTIDE SEQUENCE [LARGE SCALE GENOMIC DNA]</scope>
    <source>
        <tissue evidence="3">The whole plant</tissue>
    </source>
</reference>
<name>A0A2I0WJ18_9ASPA</name>
<keyword evidence="2" id="KW-0732">Signal</keyword>
<gene>
    <name evidence="3" type="ORF">MA16_Dca021415</name>
</gene>
<feature type="chain" id="PRO_5014166806" description="Secreted protein" evidence="2">
    <location>
        <begin position="17"/>
        <end position="97"/>
    </location>
</feature>
<proteinExistence type="predicted"/>
<accession>A0A2I0WJ18</accession>
<dbReference type="PANTHER" id="PTHR35104">
    <property type="entry name" value="OS03G0807000 PROTEIN"/>
    <property type="match status" value="1"/>
</dbReference>